<accession>A0A6L3NDG3</accession>
<protein>
    <submittedName>
        <fullName evidence="1">Uncharacterized protein</fullName>
    </submittedName>
</protein>
<evidence type="ECO:0000313" key="1">
    <source>
        <dbReference type="EMBL" id="KAB0659262.1"/>
    </source>
</evidence>
<dbReference type="Proteomes" id="UP000473571">
    <property type="component" value="Unassembled WGS sequence"/>
</dbReference>
<dbReference type="AlphaFoldDB" id="A0A6L3NDG3"/>
<gene>
    <name evidence="1" type="ORF">F7R13_23770</name>
</gene>
<name>A0A6L3NDG3_9BURK</name>
<evidence type="ECO:0000313" key="2">
    <source>
        <dbReference type="Proteomes" id="UP000473571"/>
    </source>
</evidence>
<organism evidence="1 2">
    <name type="scientific">Burkholderia territorii</name>
    <dbReference type="NCBI Taxonomy" id="1503055"/>
    <lineage>
        <taxon>Bacteria</taxon>
        <taxon>Pseudomonadati</taxon>
        <taxon>Pseudomonadota</taxon>
        <taxon>Betaproteobacteria</taxon>
        <taxon>Burkholderiales</taxon>
        <taxon>Burkholderiaceae</taxon>
        <taxon>Burkholderia</taxon>
        <taxon>Burkholderia cepacia complex</taxon>
    </lineage>
</organism>
<comment type="caution">
    <text evidence="1">The sequence shown here is derived from an EMBL/GenBank/DDBJ whole genome shotgun (WGS) entry which is preliminary data.</text>
</comment>
<dbReference type="EMBL" id="VZOL01000429">
    <property type="protein sequence ID" value="KAB0659262.1"/>
    <property type="molecule type" value="Genomic_DNA"/>
</dbReference>
<proteinExistence type="predicted"/>
<reference evidence="1 2" key="1">
    <citation type="submission" date="2019-09" db="EMBL/GenBank/DDBJ databases">
        <title>Draft genome sequences of 48 bacterial type strains from the CCUG.</title>
        <authorList>
            <person name="Tunovic T."/>
            <person name="Pineiro-Iglesias B."/>
            <person name="Unosson C."/>
            <person name="Inganas E."/>
            <person name="Ohlen M."/>
            <person name="Cardew S."/>
            <person name="Jensie-Markopoulos S."/>
            <person name="Salva-Serra F."/>
            <person name="Jaen-Luchoro D."/>
            <person name="Karlsson R."/>
            <person name="Svensson-Stadler L."/>
            <person name="Chun J."/>
            <person name="Moore E."/>
        </authorList>
    </citation>
    <scope>NUCLEOTIDE SEQUENCE [LARGE SCALE GENOMIC DNA]</scope>
    <source>
        <strain evidence="1 2">CCUG 65687</strain>
    </source>
</reference>
<sequence>MLVEVAALRARAHGERVEVEGVVHVPFSVFEGRAAGHASGANPATNQAKTKSPLCVGISGLRCGTTAIDSGRLPPAFALAVLGSRPASAS</sequence>